<dbReference type="AlphaFoldDB" id="A0A0R1KYB1"/>
<dbReference type="OrthoDB" id="9815791at2"/>
<dbReference type="GO" id="GO:0016620">
    <property type="term" value="F:oxidoreductase activity, acting on the aldehyde or oxo group of donors, NAD or NADP as acceptor"/>
    <property type="evidence" value="ECO:0007669"/>
    <property type="project" value="InterPro"/>
</dbReference>
<dbReference type="RefSeq" id="WP_056951038.1">
    <property type="nucleotide sequence ID" value="NZ_AZDY01000029.1"/>
</dbReference>
<evidence type="ECO:0000256" key="1">
    <source>
        <dbReference type="ARBA" id="ARBA00023002"/>
    </source>
</evidence>
<dbReference type="PATRIC" id="fig|1423788.3.peg.1057"/>
<keyword evidence="1" id="KW-0560">Oxidoreductase</keyword>
<keyword evidence="4" id="KW-1185">Reference proteome</keyword>
<evidence type="ECO:0000259" key="2">
    <source>
        <dbReference type="Pfam" id="PF00171"/>
    </source>
</evidence>
<dbReference type="Pfam" id="PF00171">
    <property type="entry name" value="Aldedh"/>
    <property type="match status" value="1"/>
</dbReference>
<dbReference type="EMBL" id="AZDY01000029">
    <property type="protein sequence ID" value="KRK84023.1"/>
    <property type="molecule type" value="Genomic_DNA"/>
</dbReference>
<reference evidence="3 4" key="1">
    <citation type="journal article" date="2015" name="Genome Announc.">
        <title>Expanding the biotechnology potential of lactobacilli through comparative genomics of 213 strains and associated genera.</title>
        <authorList>
            <person name="Sun Z."/>
            <person name="Harris H.M."/>
            <person name="McCann A."/>
            <person name="Guo C."/>
            <person name="Argimon S."/>
            <person name="Zhang W."/>
            <person name="Yang X."/>
            <person name="Jeffery I.B."/>
            <person name="Cooney J.C."/>
            <person name="Kagawa T.F."/>
            <person name="Liu W."/>
            <person name="Song Y."/>
            <person name="Salvetti E."/>
            <person name="Wrobel A."/>
            <person name="Rasinkangas P."/>
            <person name="Parkhill J."/>
            <person name="Rea M.C."/>
            <person name="O'Sullivan O."/>
            <person name="Ritari J."/>
            <person name="Douillard F.P."/>
            <person name="Paul Ross R."/>
            <person name="Yang R."/>
            <person name="Briner A.E."/>
            <person name="Felis G.E."/>
            <person name="de Vos W.M."/>
            <person name="Barrangou R."/>
            <person name="Klaenhammer T.R."/>
            <person name="Caufield P.W."/>
            <person name="Cui Y."/>
            <person name="Zhang H."/>
            <person name="O'Toole P.W."/>
        </authorList>
    </citation>
    <scope>NUCLEOTIDE SEQUENCE [LARGE SCALE GENOMIC DNA]</scope>
    <source>
        <strain evidence="3 4">DSM 19674</strain>
    </source>
</reference>
<evidence type="ECO:0000313" key="4">
    <source>
        <dbReference type="Proteomes" id="UP000051515"/>
    </source>
</evidence>
<dbReference type="InterPro" id="IPR016162">
    <property type="entry name" value="Ald_DH_N"/>
</dbReference>
<proteinExistence type="predicted"/>
<protein>
    <recommendedName>
        <fullName evidence="2">Aldehyde dehydrogenase domain-containing protein</fullName>
    </recommendedName>
</protein>
<dbReference type="Proteomes" id="UP000051515">
    <property type="component" value="Unassembled WGS sequence"/>
</dbReference>
<dbReference type="InterPro" id="IPR016163">
    <property type="entry name" value="Ald_DH_C"/>
</dbReference>
<gene>
    <name evidence="3" type="ORF">FC78_GL001029</name>
</gene>
<sequence length="475" mass="53105">MQLIDNDLKSLQEARIVSETARDSFGMLKGYSQDELNLTLKKVIDDLTKVLPDLLKLEYANKSIGSCEDKLDLYNQFIELYKKNIDNEKIIGPLLFNDKDQIEKMGMPLGPIVTLLPIENTVLYSVYALLIAIKSGNTLVLVPYPKVSSISSKIYPQIQLICTNAGLPQGFLGYMNNVTFNGVKELTASSEIAAVINVGCAEYYDQINIPSKPVFYAETGSTPVFIQKTANIAKASSQIIKSRAFDNGLAPASEQFVVAESSISEHVRTQLINDGAYFMNKEEEAKLRQSLFRNGVGVSEECIGKTAKWIANRSGFSIPDDALVLVSEQPYIFEDDPFAVKLKCPIMAFYKEPDWRHACEKCIHLLKEKRNGHTLVIHSKDDKIIKEYAIQKPVGRMIVNDSAYLAGVGIGSNFPLSMFLGGQTTGRGCTAKNIVAEDLTYQRMIYYNDDETILSYDKNFEEDVLKKFLNKILEN</sequence>
<evidence type="ECO:0000313" key="3">
    <source>
        <dbReference type="EMBL" id="KRK84023.1"/>
    </source>
</evidence>
<feature type="domain" description="Aldehyde dehydrogenase" evidence="2">
    <location>
        <begin position="19"/>
        <end position="272"/>
    </location>
</feature>
<dbReference type="InterPro" id="IPR015590">
    <property type="entry name" value="Aldehyde_DH_dom"/>
</dbReference>
<dbReference type="Gene3D" id="3.40.309.10">
    <property type="entry name" value="Aldehyde Dehydrogenase, Chain A, domain 2"/>
    <property type="match status" value="1"/>
</dbReference>
<dbReference type="SUPFAM" id="SSF53720">
    <property type="entry name" value="ALDH-like"/>
    <property type="match status" value="1"/>
</dbReference>
<dbReference type="Gene3D" id="3.40.605.10">
    <property type="entry name" value="Aldehyde Dehydrogenase, Chain A, domain 1"/>
    <property type="match status" value="1"/>
</dbReference>
<comment type="caution">
    <text evidence="3">The sequence shown here is derived from an EMBL/GenBank/DDBJ whole genome shotgun (WGS) entry which is preliminary data.</text>
</comment>
<accession>A0A0R1KYB1</accession>
<dbReference type="InterPro" id="IPR016161">
    <property type="entry name" value="Ald_DH/histidinol_DH"/>
</dbReference>
<organism evidence="3 4">
    <name type="scientific">Companilactobacillus bobalius DSM 19674</name>
    <dbReference type="NCBI Taxonomy" id="1423788"/>
    <lineage>
        <taxon>Bacteria</taxon>
        <taxon>Bacillati</taxon>
        <taxon>Bacillota</taxon>
        <taxon>Bacilli</taxon>
        <taxon>Lactobacillales</taxon>
        <taxon>Lactobacillaceae</taxon>
        <taxon>Companilactobacillus</taxon>
        <taxon>Companilactobacillus bobalius</taxon>
    </lineage>
</organism>
<dbReference type="STRING" id="1423788.FC78_GL001029"/>
<name>A0A0R1KYB1_9LACO</name>